<comment type="caution">
    <text evidence="1">The sequence shown here is derived from an EMBL/GenBank/DDBJ whole genome shotgun (WGS) entry which is preliminary data.</text>
</comment>
<sequence length="1161" mass="130085">MHLKQKGYCLGVLLIYTITTVTLLSVGWCEPAAAHPLHPSFLHSLTRPSTTEGRGWQHLDSRPGTEPRSLPYLKERDGNSAKTSRGRPEETLELKMASTSAEKYLETRSKPEQTEAGRLHPSRTPPSEGGCGKGSIQHIIRGKFYITGQLQANIPKVGYQPDSAASDGAPGGQERIRGQRVRGSEESWQRLQPVVECGDYAMTLTVRRRRAAQLLMDRVNESSVPLSQLPPQCGYSVQTTWRDFTLMAQYDACHVTEEDDSYVLPLLWRGTPVKMSCPVSQIQPQAVGPSSLCCSPYGMTVKVQGLPAAEELRVNVRGEWIPLVVVTEQCGYTLHTQDGEIIIAAPFLTCGITVKENKYTLSLQFEDKTFRLACPDSPPEELPLTHQPLVNRPHHVTRGQTKHMEPIPWAPPFYLAPLYYPHPTYHHTYTSPKGQGTHSPPTPSSSTLDPTFGPQPLPPIDSHPDYQDHYHHQIPVREFHKPLAVHGSPSSMDDMEHSSRVFPNLQQKQETPVLDLLEKHSATHPPISDSSSLNAAPSLQLPSHAFNQYYHNYHHPKIPLSGPPHPPDPGPEVPKEQSLTNPHDLEYSVLLPNVQQSDTLSKVNSDQFLQPVPEGHPYTFPTNPPYTRYPPQPYPHHYYYYFPYITRGEAKRLAPFNPDMDTKTNLCDYQNTDSSTFVHPCARSSEVHDKHNLKPYTDLQKPDKMIDPSNHPLSFEDDHDDDNDIKAALDDRKRHTAHVTPAGQLLLPPSYPPGQTSLPTSSPNHNLPPYPHYYHHPYYHYYQMFYGPHSLFSADNYVSPSLSKEALDPLHRASSSTPQHPYHHKHRTTTPPTKSMYDVHSGLLHPYYHLYYQPKMSVDNQELDPAGSMNFESDSQLPSDSDFSWMDWLVHPFNHFGHPDGEAEQRLGNEMRNCDRNCVLVACVQPFKYNSLCSDLNTPSASPCRRGPVADFDCSASLDCCSYPVKGQCVSCALQRLASDPNIYFVPLDGCGVNKHVFGQTVIHLLEIHGFHSLQQDSSVHDSSPVRLMVECSSSPGSPGQVRLHVMDRPPPPPVQSTLVPVQLRIATDESFTSFHPEAHLPLSLMRGRPVYVEVSLLDPPEPDLMLLVHSCLAYTQSPYPSWMLVYDGYIYFLCLTDVCSAADGGCTVGCINSKSNPVEE</sequence>
<gene>
    <name evidence="1" type="ORF">L3Q82_014452</name>
</gene>
<organism evidence="1 2">
    <name type="scientific">Scortum barcoo</name>
    <name type="common">barcoo grunter</name>
    <dbReference type="NCBI Taxonomy" id="214431"/>
    <lineage>
        <taxon>Eukaryota</taxon>
        <taxon>Metazoa</taxon>
        <taxon>Chordata</taxon>
        <taxon>Craniata</taxon>
        <taxon>Vertebrata</taxon>
        <taxon>Euteleostomi</taxon>
        <taxon>Actinopterygii</taxon>
        <taxon>Neopterygii</taxon>
        <taxon>Teleostei</taxon>
        <taxon>Neoteleostei</taxon>
        <taxon>Acanthomorphata</taxon>
        <taxon>Eupercaria</taxon>
        <taxon>Centrarchiformes</taxon>
        <taxon>Terapontoidei</taxon>
        <taxon>Terapontidae</taxon>
        <taxon>Scortum</taxon>
    </lineage>
</organism>
<keyword evidence="2" id="KW-1185">Reference proteome</keyword>
<reference evidence="1" key="1">
    <citation type="submission" date="2022-04" db="EMBL/GenBank/DDBJ databases">
        <title>Jade perch genome.</title>
        <authorList>
            <person name="Chao B."/>
        </authorList>
    </citation>
    <scope>NUCLEOTIDE SEQUENCE</scope>
    <source>
        <strain evidence="1">CB-2022</strain>
    </source>
</reference>
<evidence type="ECO:0000313" key="2">
    <source>
        <dbReference type="Proteomes" id="UP000831701"/>
    </source>
</evidence>
<feature type="non-terminal residue" evidence="1">
    <location>
        <position position="1161"/>
    </location>
</feature>
<dbReference type="EMBL" id="CM041547">
    <property type="protein sequence ID" value="KAI3360131.1"/>
    <property type="molecule type" value="Genomic_DNA"/>
</dbReference>
<dbReference type="Proteomes" id="UP000831701">
    <property type="component" value="Chromosome 17"/>
</dbReference>
<proteinExistence type="predicted"/>
<evidence type="ECO:0000313" key="1">
    <source>
        <dbReference type="EMBL" id="KAI3360131.1"/>
    </source>
</evidence>
<name>A0ACB8VX05_9TELE</name>
<accession>A0ACB8VX05</accession>
<protein>
    <submittedName>
        <fullName evidence="1">Uncharacterized protein</fullName>
    </submittedName>
</protein>